<dbReference type="EMBL" id="QXFL01000005">
    <property type="protein sequence ID" value="RIV84996.1"/>
    <property type="molecule type" value="Genomic_DNA"/>
</dbReference>
<dbReference type="Proteomes" id="UP000286576">
    <property type="component" value="Unassembled WGS sequence"/>
</dbReference>
<evidence type="ECO:0000256" key="1">
    <source>
        <dbReference type="SAM" id="Phobius"/>
    </source>
</evidence>
<accession>A0A418NQJ5</accession>
<evidence type="ECO:0000313" key="3">
    <source>
        <dbReference type="Proteomes" id="UP000286576"/>
    </source>
</evidence>
<feature type="transmembrane region" description="Helical" evidence="1">
    <location>
        <begin position="225"/>
        <end position="249"/>
    </location>
</feature>
<feature type="transmembrane region" description="Helical" evidence="1">
    <location>
        <begin position="12"/>
        <end position="32"/>
    </location>
</feature>
<feature type="transmembrane region" description="Helical" evidence="1">
    <location>
        <begin position="313"/>
        <end position="336"/>
    </location>
</feature>
<evidence type="ECO:0008006" key="4">
    <source>
        <dbReference type="Google" id="ProtNLM"/>
    </source>
</evidence>
<name>A0A418NQJ5_9SPHN</name>
<organism evidence="2 3">
    <name type="scientific">Aurantiacibacter zhengii</name>
    <dbReference type="NCBI Taxonomy" id="2307003"/>
    <lineage>
        <taxon>Bacteria</taxon>
        <taxon>Pseudomonadati</taxon>
        <taxon>Pseudomonadota</taxon>
        <taxon>Alphaproteobacteria</taxon>
        <taxon>Sphingomonadales</taxon>
        <taxon>Erythrobacteraceae</taxon>
        <taxon>Aurantiacibacter</taxon>
    </lineage>
</organism>
<dbReference type="OrthoDB" id="5444697at2"/>
<proteinExistence type="predicted"/>
<evidence type="ECO:0000313" key="2">
    <source>
        <dbReference type="EMBL" id="RIV84996.1"/>
    </source>
</evidence>
<dbReference type="PANTHER" id="PTHR37814:SF1">
    <property type="entry name" value="MEMBRANE PROTEIN"/>
    <property type="match status" value="1"/>
</dbReference>
<feature type="transmembrane region" description="Helical" evidence="1">
    <location>
        <begin position="155"/>
        <end position="175"/>
    </location>
</feature>
<reference evidence="2 3" key="1">
    <citation type="submission" date="2018-08" db="EMBL/GenBank/DDBJ databases">
        <title>Erythrobacter zhengii sp.nov., a bacterium isolated from deep-sea sediment.</title>
        <authorList>
            <person name="Fang C."/>
            <person name="Wu Y.-H."/>
            <person name="Sun C."/>
            <person name="Wang H."/>
            <person name="Cheng H."/>
            <person name="Meng F.-X."/>
            <person name="Wang C.-S."/>
            <person name="Xu X.-W."/>
        </authorList>
    </citation>
    <scope>NUCLEOTIDE SEQUENCE [LARGE SCALE GENOMIC DNA]</scope>
    <source>
        <strain evidence="2 3">V18</strain>
    </source>
</reference>
<feature type="transmembrane region" description="Helical" evidence="1">
    <location>
        <begin position="195"/>
        <end position="213"/>
    </location>
</feature>
<keyword evidence="1" id="KW-0472">Membrane</keyword>
<protein>
    <recommendedName>
        <fullName evidence="4">Membrane protein YkvI</fullName>
    </recommendedName>
</protein>
<keyword evidence="1" id="KW-1133">Transmembrane helix</keyword>
<keyword evidence="1" id="KW-0812">Transmembrane</keyword>
<feature type="transmembrane region" description="Helical" evidence="1">
    <location>
        <begin position="87"/>
        <end position="115"/>
    </location>
</feature>
<feature type="transmembrane region" description="Helical" evidence="1">
    <location>
        <begin position="127"/>
        <end position="148"/>
    </location>
</feature>
<dbReference type="InterPro" id="IPR038728">
    <property type="entry name" value="YkvI-like"/>
</dbReference>
<feature type="transmembrane region" description="Helical" evidence="1">
    <location>
        <begin position="342"/>
        <end position="364"/>
    </location>
</feature>
<sequence>MSDGATAGGNTFFRRYLLPALALKGVIIGGGYATGRELAEYFLSQGPTGALLAMAVATVMWSIVAALTFALAFHMQAFDYRAFIEKLLGPAAIVFELCFIAFCILLLAVFGAAAGEVVASLFPVPPWVGTVLLALVIALVAGAGEAAVETMFKVVSCFLYAVYALFLVLALTRFGGPIGETLAAGGISPEWPVSGITYGIYNIVAAVMILPLLTHFTSRRNAAIAGVIAGPMAMLPALAFLIAMTAFYPDILGATLPSDYILQRLDSPAFRFVFQIMVLGALLESGVGVIHALNERALHLHAKRHPDKPAPRWFRPGLTVAVLVGCMFAATAIGLVDLIASGYRLMALVFLFTFVIPLLTVGVLRLRRPASGGKISPRTDTAHV</sequence>
<dbReference type="PANTHER" id="PTHR37814">
    <property type="entry name" value="CONSERVED MEMBRANE PROTEIN"/>
    <property type="match status" value="1"/>
</dbReference>
<keyword evidence="3" id="KW-1185">Reference proteome</keyword>
<comment type="caution">
    <text evidence="2">The sequence shown here is derived from an EMBL/GenBank/DDBJ whole genome shotgun (WGS) entry which is preliminary data.</text>
</comment>
<dbReference type="RefSeq" id="WP_119587224.1">
    <property type="nucleotide sequence ID" value="NZ_CAWODQ010000025.1"/>
</dbReference>
<feature type="transmembrane region" description="Helical" evidence="1">
    <location>
        <begin position="52"/>
        <end position="75"/>
    </location>
</feature>
<dbReference type="AlphaFoldDB" id="A0A418NQJ5"/>
<gene>
    <name evidence="2" type="ORF">D2V07_11860</name>
</gene>
<feature type="transmembrane region" description="Helical" evidence="1">
    <location>
        <begin position="269"/>
        <end position="293"/>
    </location>
</feature>